<sequence length="105" mass="12227">MSTQRCVGRIQKCIDKGYADVETYIDEDIVRKASKSPLPTREWDVFGKGTWVECAKREVEHYYELCRKKHEVASNKNNPYSSGSRKLIRKRGAENDKIENRTDKS</sequence>
<proteinExistence type="predicted"/>
<feature type="region of interest" description="Disordered" evidence="1">
    <location>
        <begin position="74"/>
        <end position="105"/>
    </location>
</feature>
<evidence type="ECO:0000313" key="2">
    <source>
        <dbReference type="EMBL" id="KAA0037849.1"/>
    </source>
</evidence>
<organism evidence="2 3">
    <name type="scientific">Cucumis melo var. makuwa</name>
    <name type="common">Oriental melon</name>
    <dbReference type="NCBI Taxonomy" id="1194695"/>
    <lineage>
        <taxon>Eukaryota</taxon>
        <taxon>Viridiplantae</taxon>
        <taxon>Streptophyta</taxon>
        <taxon>Embryophyta</taxon>
        <taxon>Tracheophyta</taxon>
        <taxon>Spermatophyta</taxon>
        <taxon>Magnoliopsida</taxon>
        <taxon>eudicotyledons</taxon>
        <taxon>Gunneridae</taxon>
        <taxon>Pentapetalae</taxon>
        <taxon>rosids</taxon>
        <taxon>fabids</taxon>
        <taxon>Cucurbitales</taxon>
        <taxon>Cucurbitaceae</taxon>
        <taxon>Benincaseae</taxon>
        <taxon>Cucumis</taxon>
    </lineage>
</organism>
<name>A0A5A7T963_CUCMM</name>
<accession>A0A5A7T963</accession>
<dbReference type="EMBL" id="SSTE01018804">
    <property type="protein sequence ID" value="KAA0037849.1"/>
    <property type="molecule type" value="Genomic_DNA"/>
</dbReference>
<evidence type="ECO:0000256" key="1">
    <source>
        <dbReference type="SAM" id="MobiDB-lite"/>
    </source>
</evidence>
<dbReference type="AlphaFoldDB" id="A0A5A7T963"/>
<dbReference type="Proteomes" id="UP000321393">
    <property type="component" value="Unassembled WGS sequence"/>
</dbReference>
<protein>
    <submittedName>
        <fullName evidence="2">Uncharacterized protein</fullName>
    </submittedName>
</protein>
<feature type="compositionally biased region" description="Polar residues" evidence="1">
    <location>
        <begin position="74"/>
        <end position="84"/>
    </location>
</feature>
<comment type="caution">
    <text evidence="2">The sequence shown here is derived from an EMBL/GenBank/DDBJ whole genome shotgun (WGS) entry which is preliminary data.</text>
</comment>
<gene>
    <name evidence="2" type="ORF">E6C27_scaffold113G00420</name>
</gene>
<reference evidence="2 3" key="1">
    <citation type="submission" date="2019-08" db="EMBL/GenBank/DDBJ databases">
        <title>Draft genome sequences of two oriental melons (Cucumis melo L. var makuwa).</title>
        <authorList>
            <person name="Kwon S.-Y."/>
        </authorList>
    </citation>
    <scope>NUCLEOTIDE SEQUENCE [LARGE SCALE GENOMIC DNA]</scope>
    <source>
        <strain evidence="3">cv. SW 3</strain>
        <tissue evidence="2">Leaf</tissue>
    </source>
</reference>
<evidence type="ECO:0000313" key="3">
    <source>
        <dbReference type="Proteomes" id="UP000321393"/>
    </source>
</evidence>
<feature type="compositionally biased region" description="Basic and acidic residues" evidence="1">
    <location>
        <begin position="91"/>
        <end position="105"/>
    </location>
</feature>